<dbReference type="RefSeq" id="WP_012107979.1">
    <property type="nucleotide sequence ID" value="NC_009712.1"/>
</dbReference>
<dbReference type="AlphaFoldDB" id="A7IB06"/>
<evidence type="ECO:0000313" key="3">
    <source>
        <dbReference type="Proteomes" id="UP000002408"/>
    </source>
</evidence>
<dbReference type="Proteomes" id="UP000002408">
    <property type="component" value="Chromosome"/>
</dbReference>
<dbReference type="eggNOG" id="arCOG10898">
    <property type="taxonomic scope" value="Archaea"/>
</dbReference>
<accession>A7IB06</accession>
<dbReference type="GeneID" id="5411624"/>
<name>A7IB06_METB6</name>
<feature type="transmembrane region" description="Helical" evidence="1">
    <location>
        <begin position="59"/>
        <end position="79"/>
    </location>
</feature>
<organism evidence="2 3">
    <name type="scientific">Methanoregula boonei (strain DSM 21154 / JCM 14090 / 6A8)</name>
    <dbReference type="NCBI Taxonomy" id="456442"/>
    <lineage>
        <taxon>Archaea</taxon>
        <taxon>Methanobacteriati</taxon>
        <taxon>Methanobacteriota</taxon>
        <taxon>Stenosarchaea group</taxon>
        <taxon>Methanomicrobia</taxon>
        <taxon>Methanomicrobiales</taxon>
        <taxon>Methanoregulaceae</taxon>
        <taxon>Methanoregula</taxon>
    </lineage>
</organism>
<keyword evidence="1" id="KW-0472">Membrane</keyword>
<feature type="transmembrane region" description="Helical" evidence="1">
    <location>
        <begin position="134"/>
        <end position="162"/>
    </location>
</feature>
<proteinExistence type="predicted"/>
<dbReference type="STRING" id="456442.Mboo_2403"/>
<protein>
    <submittedName>
        <fullName evidence="2">Uncharacterized protein</fullName>
    </submittedName>
</protein>
<dbReference type="EMBL" id="CP000780">
    <property type="protein sequence ID" value="ABS56917.1"/>
    <property type="molecule type" value="Genomic_DNA"/>
</dbReference>
<dbReference type="HOGENOM" id="CLU_1551814_0_0_2"/>
<feature type="transmembrane region" description="Helical" evidence="1">
    <location>
        <begin position="20"/>
        <end position="39"/>
    </location>
</feature>
<sequence>MYRLTSKLTTNPINQSGLIAGAIGGESIVLVVLVNTLLIRAFAQGNLPPTDMKVVAWNATYPFLIIAIFEGWGVFAAWLSFSSIRNRNEAFLAGFISGVMIGILLEVMWVAQLLSLLSHQLIPYSGTIAGYGNVLVTVAALILFVLLGGILSGFGSYIFYLFRASPVDRSPA</sequence>
<feature type="transmembrane region" description="Helical" evidence="1">
    <location>
        <begin position="91"/>
        <end position="114"/>
    </location>
</feature>
<gene>
    <name evidence="2" type="ordered locus">Mboo_2403</name>
</gene>
<evidence type="ECO:0000313" key="2">
    <source>
        <dbReference type="EMBL" id="ABS56917.1"/>
    </source>
</evidence>
<keyword evidence="1" id="KW-1133">Transmembrane helix</keyword>
<dbReference type="KEGG" id="mbn:Mboo_2403"/>
<keyword evidence="1" id="KW-0812">Transmembrane</keyword>
<reference evidence="3" key="1">
    <citation type="journal article" date="2015" name="Microbiology">
        <title>Genome of Methanoregula boonei 6A8 reveals adaptations to oligotrophic peatland environments.</title>
        <authorList>
            <person name="Braeuer S."/>
            <person name="Cadillo-Quiroz H."/>
            <person name="Kyrpides N."/>
            <person name="Woyke T."/>
            <person name="Goodwin L."/>
            <person name="Detter C."/>
            <person name="Podell S."/>
            <person name="Yavitt J.B."/>
            <person name="Zinder S.H."/>
        </authorList>
    </citation>
    <scope>NUCLEOTIDE SEQUENCE [LARGE SCALE GENOMIC DNA]</scope>
    <source>
        <strain evidence="3">DSM 21154 / JCM 14090 / 6A8</strain>
    </source>
</reference>
<keyword evidence="3" id="KW-1185">Reference proteome</keyword>
<evidence type="ECO:0000256" key="1">
    <source>
        <dbReference type="SAM" id="Phobius"/>
    </source>
</evidence>